<protein>
    <submittedName>
        <fullName evidence="1">Uncharacterized protein</fullName>
    </submittedName>
</protein>
<sequence length="129" mass="15003">MSAHIFTLKQVQDSMTTMARKAKEASSYFTDEEYGLLLEEEQRRKTGQKYNGYYIWFTTEGNCIALEESTGFLRVWGWNFEAKFFIVDEEMFKASTEGIEKDQGDLELLFDSLGDKKYTLGCDQLQMLP</sequence>
<dbReference type="EMBL" id="MN739352">
    <property type="protein sequence ID" value="QHT00089.1"/>
    <property type="molecule type" value="Genomic_DNA"/>
</dbReference>
<reference evidence="1" key="1">
    <citation type="journal article" date="2020" name="Nature">
        <title>Giant virus diversity and host interactions through global metagenomics.</title>
        <authorList>
            <person name="Schulz F."/>
            <person name="Roux S."/>
            <person name="Paez-Espino D."/>
            <person name="Jungbluth S."/>
            <person name="Walsh D.A."/>
            <person name="Denef V.J."/>
            <person name="McMahon K.D."/>
            <person name="Konstantinidis K.T."/>
            <person name="Eloe-Fadrosh E.A."/>
            <person name="Kyrpides N.C."/>
            <person name="Woyke T."/>
        </authorList>
    </citation>
    <scope>NUCLEOTIDE SEQUENCE</scope>
    <source>
        <strain evidence="1">GVMAG-M-3300020192-26</strain>
    </source>
</reference>
<accession>A0A6C0C8W1</accession>
<organism evidence="1">
    <name type="scientific">viral metagenome</name>
    <dbReference type="NCBI Taxonomy" id="1070528"/>
    <lineage>
        <taxon>unclassified sequences</taxon>
        <taxon>metagenomes</taxon>
        <taxon>organismal metagenomes</taxon>
    </lineage>
</organism>
<evidence type="ECO:0000313" key="1">
    <source>
        <dbReference type="EMBL" id="QHT00089.1"/>
    </source>
</evidence>
<proteinExistence type="predicted"/>
<dbReference type="AlphaFoldDB" id="A0A6C0C8W1"/>
<name>A0A6C0C8W1_9ZZZZ</name>